<organism evidence="2 3">
    <name type="scientific">Paenibacillus donghaensis</name>
    <dbReference type="NCBI Taxonomy" id="414771"/>
    <lineage>
        <taxon>Bacteria</taxon>
        <taxon>Bacillati</taxon>
        <taxon>Bacillota</taxon>
        <taxon>Bacilli</taxon>
        <taxon>Bacillales</taxon>
        <taxon>Paenibacillaceae</taxon>
        <taxon>Paenibacillus</taxon>
    </lineage>
</organism>
<sequence>MQSYYQMTVLEKWTEDLYKRMHLNQPSQINISYISDRLNIWVHYLDVRSKCIEASAGMYSMFIDNRLPSSLQRLEFLHELCHLLRHAGEDTLMPERFTSSQEDESERFILYAAMPYSMISRMPLPELREEAIQQVAAEFQVPVELALQRIDQIQRRILQGQLLAVMGRAESKTTHKRQLLRE</sequence>
<name>A0A2Z2KSF5_9BACL</name>
<accession>A0A2Z2KSF5</accession>
<evidence type="ECO:0000313" key="2">
    <source>
        <dbReference type="EMBL" id="ASA23511.1"/>
    </source>
</evidence>
<dbReference type="Proteomes" id="UP000249890">
    <property type="component" value="Chromosome"/>
</dbReference>
<dbReference type="AlphaFoldDB" id="A0A2Z2KSF5"/>
<dbReference type="RefSeq" id="WP_087917499.1">
    <property type="nucleotide sequence ID" value="NZ_CP021780.1"/>
</dbReference>
<dbReference type="KEGG" id="pdh:B9T62_23545"/>
<gene>
    <name evidence="2" type="ORF">B9T62_23545</name>
</gene>
<proteinExistence type="predicted"/>
<keyword evidence="3" id="KW-1185">Reference proteome</keyword>
<feature type="domain" description="IrrE N-terminal-like" evidence="1">
    <location>
        <begin position="36"/>
        <end position="150"/>
    </location>
</feature>
<evidence type="ECO:0000313" key="3">
    <source>
        <dbReference type="Proteomes" id="UP000249890"/>
    </source>
</evidence>
<dbReference type="OrthoDB" id="2417909at2"/>
<reference evidence="2 3" key="1">
    <citation type="submission" date="2017-06" db="EMBL/GenBank/DDBJ databases">
        <title>Complete genome sequence of Paenibacillus donghaensis KCTC 13049T isolated from East Sea sediment, South Korea.</title>
        <authorList>
            <person name="Jung B.K."/>
            <person name="Hong S.-J."/>
            <person name="Shin J.-H."/>
        </authorList>
    </citation>
    <scope>NUCLEOTIDE SEQUENCE [LARGE SCALE GENOMIC DNA]</scope>
    <source>
        <strain evidence="2 3">KCTC 13049</strain>
    </source>
</reference>
<protein>
    <recommendedName>
        <fullName evidence="1">IrrE N-terminal-like domain-containing protein</fullName>
    </recommendedName>
</protein>
<dbReference type="InterPro" id="IPR010359">
    <property type="entry name" value="IrrE_HExxH"/>
</dbReference>
<dbReference type="Pfam" id="PF06114">
    <property type="entry name" value="Peptidase_M78"/>
    <property type="match status" value="1"/>
</dbReference>
<dbReference type="EMBL" id="CP021780">
    <property type="protein sequence ID" value="ASA23511.1"/>
    <property type="molecule type" value="Genomic_DNA"/>
</dbReference>
<evidence type="ECO:0000259" key="1">
    <source>
        <dbReference type="Pfam" id="PF06114"/>
    </source>
</evidence>